<keyword evidence="1" id="KW-0677">Repeat</keyword>
<dbReference type="EMBL" id="JAOTJC010000005">
    <property type="protein sequence ID" value="MCU7553694.1"/>
    <property type="molecule type" value="Genomic_DNA"/>
</dbReference>
<feature type="compositionally biased region" description="Polar residues" evidence="4">
    <location>
        <begin position="372"/>
        <end position="390"/>
    </location>
</feature>
<feature type="repeat" description="TPR" evidence="3">
    <location>
        <begin position="237"/>
        <end position="270"/>
    </location>
</feature>
<gene>
    <name evidence="5" type="ORF">OCL06_03670</name>
</gene>
<organism evidence="5 6">
    <name type="scientific">Alteromonas salexigens</name>
    <dbReference type="NCBI Taxonomy" id="2982530"/>
    <lineage>
        <taxon>Bacteria</taxon>
        <taxon>Pseudomonadati</taxon>
        <taxon>Pseudomonadota</taxon>
        <taxon>Gammaproteobacteria</taxon>
        <taxon>Alteromonadales</taxon>
        <taxon>Alteromonadaceae</taxon>
        <taxon>Alteromonas/Salinimonas group</taxon>
        <taxon>Alteromonas</taxon>
    </lineage>
</organism>
<reference evidence="6" key="1">
    <citation type="submission" date="2023-07" db="EMBL/GenBank/DDBJ databases">
        <title>Study on multiphase classification of strain Alteromonas salexigens isolated from the Yellow Sea.</title>
        <authorList>
            <person name="Sun L."/>
        </authorList>
    </citation>
    <scope>NUCLEOTIDE SEQUENCE [LARGE SCALE GENOMIC DNA]</scope>
    <source>
        <strain evidence="6">ASW11-19</strain>
    </source>
</reference>
<dbReference type="InterPro" id="IPR019734">
    <property type="entry name" value="TPR_rpt"/>
</dbReference>
<dbReference type="SUPFAM" id="SSF48452">
    <property type="entry name" value="TPR-like"/>
    <property type="match status" value="1"/>
</dbReference>
<evidence type="ECO:0000313" key="6">
    <source>
        <dbReference type="Proteomes" id="UP001209257"/>
    </source>
</evidence>
<dbReference type="Pfam" id="PF00515">
    <property type="entry name" value="TPR_1"/>
    <property type="match status" value="1"/>
</dbReference>
<comment type="caution">
    <text evidence="5">The sequence shown here is derived from an EMBL/GenBank/DDBJ whole genome shotgun (WGS) entry which is preliminary data.</text>
</comment>
<evidence type="ECO:0000256" key="1">
    <source>
        <dbReference type="ARBA" id="ARBA00022737"/>
    </source>
</evidence>
<dbReference type="Proteomes" id="UP001209257">
    <property type="component" value="Unassembled WGS sequence"/>
</dbReference>
<evidence type="ECO:0000256" key="4">
    <source>
        <dbReference type="SAM" id="MobiDB-lite"/>
    </source>
</evidence>
<dbReference type="PROSITE" id="PS50005">
    <property type="entry name" value="TPR"/>
    <property type="match status" value="3"/>
</dbReference>
<dbReference type="InterPro" id="IPR051012">
    <property type="entry name" value="CellSynth/LPSAsmb/PSIAsmb"/>
</dbReference>
<feature type="repeat" description="TPR" evidence="3">
    <location>
        <begin position="305"/>
        <end position="338"/>
    </location>
</feature>
<keyword evidence="2 3" id="KW-0802">TPR repeat</keyword>
<dbReference type="InterPro" id="IPR011990">
    <property type="entry name" value="TPR-like_helical_dom_sf"/>
</dbReference>
<feature type="repeat" description="TPR" evidence="3">
    <location>
        <begin position="339"/>
        <end position="372"/>
    </location>
</feature>
<evidence type="ECO:0000313" key="5">
    <source>
        <dbReference type="EMBL" id="MCU7553694.1"/>
    </source>
</evidence>
<evidence type="ECO:0000256" key="2">
    <source>
        <dbReference type="ARBA" id="ARBA00022803"/>
    </source>
</evidence>
<evidence type="ECO:0000256" key="3">
    <source>
        <dbReference type="PROSITE-ProRule" id="PRU00339"/>
    </source>
</evidence>
<protein>
    <submittedName>
        <fullName evidence="5">Tetratricopeptide repeat protein</fullName>
    </submittedName>
</protein>
<dbReference type="PANTHER" id="PTHR45586">
    <property type="entry name" value="TPR REPEAT-CONTAINING PROTEIN PA4667"/>
    <property type="match status" value="1"/>
</dbReference>
<proteinExistence type="predicted"/>
<dbReference type="PROSITE" id="PS51257">
    <property type="entry name" value="PROKAR_LIPOPROTEIN"/>
    <property type="match status" value="1"/>
</dbReference>
<dbReference type="Pfam" id="PF14559">
    <property type="entry name" value="TPR_19"/>
    <property type="match status" value="1"/>
</dbReference>
<name>A0ABT2VP30_9ALTE</name>
<keyword evidence="6" id="KW-1185">Reference proteome</keyword>
<dbReference type="SMART" id="SM00028">
    <property type="entry name" value="TPR"/>
    <property type="match status" value="5"/>
</dbReference>
<accession>A0ABT2VP30</accession>
<sequence length="390" mass="45003">MPMQVRQTIACFGILVLLQGCASTPEETVSSPYPALKDALFPSYTLFEPESEEAVFMLDEEAAAFVAGAMSPNRSDHYNMRQLVKNIFEYSDAGLQYRNSANTVASRTFQNQTANCLSLSIMTYAMAAHAGYRAQFYEVDIPEYWTRRDGYSLLNGHINLRISLPDEQNVTRMQDDYMDVDFDPQNVREYFPRRKLKKRVVLSMFYNNKGADALIASSYSKAYAYFRKAALLSPELPQSWVNLGVLYRQQDAYAAAEEAYERAIALDNENFTAWENLAILYRYTDRHDQADQIAARLERRREDNPFYHFILGEQALEAEQLEEALTHYRRAMRLDSTRHEVLFGLGKTYFEMGDVTRARQFIERAARHAPNAQEQQRYQGKLSVLQSRSD</sequence>
<dbReference type="PANTHER" id="PTHR45586:SF1">
    <property type="entry name" value="LIPOPOLYSACCHARIDE ASSEMBLY PROTEIN B"/>
    <property type="match status" value="1"/>
</dbReference>
<dbReference type="Gene3D" id="1.25.40.10">
    <property type="entry name" value="Tetratricopeptide repeat domain"/>
    <property type="match status" value="2"/>
</dbReference>
<feature type="region of interest" description="Disordered" evidence="4">
    <location>
        <begin position="367"/>
        <end position="390"/>
    </location>
</feature>